<keyword evidence="1" id="KW-1133">Transmembrane helix</keyword>
<proteinExistence type="predicted"/>
<keyword evidence="1" id="KW-0812">Transmembrane</keyword>
<name>A0AAD7GUG9_MYCRO</name>
<accession>A0AAD7GUG9</accession>
<keyword evidence="1" id="KW-0472">Membrane</keyword>
<reference evidence="2" key="1">
    <citation type="submission" date="2023-03" db="EMBL/GenBank/DDBJ databases">
        <title>Massive genome expansion in bonnet fungi (Mycena s.s.) driven by repeated elements and novel gene families across ecological guilds.</title>
        <authorList>
            <consortium name="Lawrence Berkeley National Laboratory"/>
            <person name="Harder C.B."/>
            <person name="Miyauchi S."/>
            <person name="Viragh M."/>
            <person name="Kuo A."/>
            <person name="Thoen E."/>
            <person name="Andreopoulos B."/>
            <person name="Lu D."/>
            <person name="Skrede I."/>
            <person name="Drula E."/>
            <person name="Henrissat B."/>
            <person name="Morin E."/>
            <person name="Kohler A."/>
            <person name="Barry K."/>
            <person name="LaButti K."/>
            <person name="Morin E."/>
            <person name="Salamov A."/>
            <person name="Lipzen A."/>
            <person name="Mereny Z."/>
            <person name="Hegedus B."/>
            <person name="Baldrian P."/>
            <person name="Stursova M."/>
            <person name="Weitz H."/>
            <person name="Taylor A."/>
            <person name="Grigoriev I.V."/>
            <person name="Nagy L.G."/>
            <person name="Martin F."/>
            <person name="Kauserud H."/>
        </authorList>
    </citation>
    <scope>NUCLEOTIDE SEQUENCE</scope>
    <source>
        <strain evidence="2">CBHHK067</strain>
    </source>
</reference>
<evidence type="ECO:0000313" key="3">
    <source>
        <dbReference type="Proteomes" id="UP001221757"/>
    </source>
</evidence>
<dbReference type="Proteomes" id="UP001221757">
    <property type="component" value="Unassembled WGS sequence"/>
</dbReference>
<sequence length="97" mass="10766">MSARPARRYAIMRRLRSLPFIAGIFPSQLVTVGSPTSSPRLGVGTWISLLAILAPPSSLAFHLLAFHLDLGIFSNLLRPRRQTYILPAMIIKRPMPS</sequence>
<dbReference type="AlphaFoldDB" id="A0AAD7GUG9"/>
<feature type="transmembrane region" description="Helical" evidence="1">
    <location>
        <begin position="45"/>
        <end position="72"/>
    </location>
</feature>
<protein>
    <submittedName>
        <fullName evidence="2">Uncharacterized protein</fullName>
    </submittedName>
</protein>
<gene>
    <name evidence="2" type="ORF">B0H17DRAFT_1038114</name>
</gene>
<organism evidence="2 3">
    <name type="scientific">Mycena rosella</name>
    <name type="common">Pink bonnet</name>
    <name type="synonym">Agaricus rosellus</name>
    <dbReference type="NCBI Taxonomy" id="1033263"/>
    <lineage>
        <taxon>Eukaryota</taxon>
        <taxon>Fungi</taxon>
        <taxon>Dikarya</taxon>
        <taxon>Basidiomycota</taxon>
        <taxon>Agaricomycotina</taxon>
        <taxon>Agaricomycetes</taxon>
        <taxon>Agaricomycetidae</taxon>
        <taxon>Agaricales</taxon>
        <taxon>Marasmiineae</taxon>
        <taxon>Mycenaceae</taxon>
        <taxon>Mycena</taxon>
    </lineage>
</organism>
<evidence type="ECO:0000256" key="1">
    <source>
        <dbReference type="SAM" id="Phobius"/>
    </source>
</evidence>
<keyword evidence="3" id="KW-1185">Reference proteome</keyword>
<comment type="caution">
    <text evidence="2">The sequence shown here is derived from an EMBL/GenBank/DDBJ whole genome shotgun (WGS) entry which is preliminary data.</text>
</comment>
<evidence type="ECO:0000313" key="2">
    <source>
        <dbReference type="EMBL" id="KAJ7705487.1"/>
    </source>
</evidence>
<dbReference type="EMBL" id="JARKIE010000008">
    <property type="protein sequence ID" value="KAJ7705487.1"/>
    <property type="molecule type" value="Genomic_DNA"/>
</dbReference>